<dbReference type="GO" id="GO:0016832">
    <property type="term" value="F:aldehyde-lyase activity"/>
    <property type="evidence" value="ECO:0007669"/>
    <property type="project" value="TreeGrafter"/>
</dbReference>
<evidence type="ECO:0000256" key="1">
    <source>
        <dbReference type="ARBA" id="ARBA00022723"/>
    </source>
</evidence>
<gene>
    <name evidence="4" type="ORF">METZ01_LOCUS66648</name>
</gene>
<dbReference type="Gene3D" id="3.40.225.10">
    <property type="entry name" value="Class II aldolase/adducin N-terminal domain"/>
    <property type="match status" value="1"/>
</dbReference>
<dbReference type="SUPFAM" id="SSF53639">
    <property type="entry name" value="AraD/HMP-PK domain-like"/>
    <property type="match status" value="1"/>
</dbReference>
<keyword evidence="2" id="KW-0456">Lyase</keyword>
<dbReference type="InterPro" id="IPR050197">
    <property type="entry name" value="Aldolase_class_II_sugar_metab"/>
</dbReference>
<reference evidence="4" key="1">
    <citation type="submission" date="2018-05" db="EMBL/GenBank/DDBJ databases">
        <authorList>
            <person name="Lanie J.A."/>
            <person name="Ng W.-L."/>
            <person name="Kazmierczak K.M."/>
            <person name="Andrzejewski T.M."/>
            <person name="Davidsen T.M."/>
            <person name="Wayne K.J."/>
            <person name="Tettelin H."/>
            <person name="Glass J.I."/>
            <person name="Rusch D."/>
            <person name="Podicherti R."/>
            <person name="Tsui H.-C.T."/>
            <person name="Winkler M.E."/>
        </authorList>
    </citation>
    <scope>NUCLEOTIDE SEQUENCE</scope>
</reference>
<dbReference type="GO" id="GO:0046872">
    <property type="term" value="F:metal ion binding"/>
    <property type="evidence" value="ECO:0007669"/>
    <property type="project" value="UniProtKB-KW"/>
</dbReference>
<dbReference type="SMART" id="SM01007">
    <property type="entry name" value="Aldolase_II"/>
    <property type="match status" value="1"/>
</dbReference>
<accession>A0A381TDH4</accession>
<organism evidence="4">
    <name type="scientific">marine metagenome</name>
    <dbReference type="NCBI Taxonomy" id="408172"/>
    <lineage>
        <taxon>unclassified sequences</taxon>
        <taxon>metagenomes</taxon>
        <taxon>ecological metagenomes</taxon>
    </lineage>
</organism>
<evidence type="ECO:0000259" key="3">
    <source>
        <dbReference type="SMART" id="SM01007"/>
    </source>
</evidence>
<name>A0A381TDH4_9ZZZZ</name>
<evidence type="ECO:0000256" key="2">
    <source>
        <dbReference type="ARBA" id="ARBA00023239"/>
    </source>
</evidence>
<dbReference type="InterPro" id="IPR036409">
    <property type="entry name" value="Aldolase_II/adducin_N_sf"/>
</dbReference>
<dbReference type="InterPro" id="IPR001303">
    <property type="entry name" value="Aldolase_II/adducin_N"/>
</dbReference>
<keyword evidence="1" id="KW-0479">Metal-binding</keyword>
<dbReference type="Pfam" id="PF00596">
    <property type="entry name" value="Aldolase_II"/>
    <property type="match status" value="1"/>
</dbReference>
<protein>
    <recommendedName>
        <fullName evidence="3">Class II aldolase/adducin N-terminal domain-containing protein</fullName>
    </recommendedName>
</protein>
<proteinExistence type="predicted"/>
<dbReference type="PANTHER" id="PTHR22789:SF0">
    <property type="entry name" value="3-OXO-TETRONATE 4-PHOSPHATE DECARBOXYLASE-RELATED"/>
    <property type="match status" value="1"/>
</dbReference>
<dbReference type="GO" id="GO:0019323">
    <property type="term" value="P:pentose catabolic process"/>
    <property type="evidence" value="ECO:0007669"/>
    <property type="project" value="TreeGrafter"/>
</dbReference>
<sequence length="209" mass="23960">MNELNKIAEEMANYSDMLVESGLLHLKGGNYSVRLGKDLIITPTKCFKKDLVPEKLLCAKVDSDEEVKNASSVLSMHRAIYRKTDAKAIIHAHPYYASLLSFYIDEIRPLDENGLLYLGRQIQVVAAQKFMQWYEVDEDMANAMIDCPVAILKWHGAFAKGDTLAQAFHNTQALESTARFYWDIWRNKSTLPKPQLPDYIKTPNWLKDF</sequence>
<evidence type="ECO:0000313" key="4">
    <source>
        <dbReference type="EMBL" id="SVA13794.1"/>
    </source>
</evidence>
<dbReference type="PANTHER" id="PTHR22789">
    <property type="entry name" value="FUCULOSE PHOSPHATE ALDOLASE"/>
    <property type="match status" value="1"/>
</dbReference>
<dbReference type="AlphaFoldDB" id="A0A381TDH4"/>
<dbReference type="EMBL" id="UINC01004365">
    <property type="protein sequence ID" value="SVA13794.1"/>
    <property type="molecule type" value="Genomic_DNA"/>
</dbReference>
<feature type="domain" description="Class II aldolase/adducin N-terminal" evidence="3">
    <location>
        <begin position="9"/>
        <end position="182"/>
    </location>
</feature>
<dbReference type="GO" id="GO:0005829">
    <property type="term" value="C:cytosol"/>
    <property type="evidence" value="ECO:0007669"/>
    <property type="project" value="TreeGrafter"/>
</dbReference>